<dbReference type="VEuPathDB" id="VectorBase:LDEU003043"/>
<dbReference type="EMBL" id="NCKV01001113">
    <property type="protein sequence ID" value="RWS28997.1"/>
    <property type="molecule type" value="Genomic_DNA"/>
</dbReference>
<dbReference type="GO" id="GO:0012505">
    <property type="term" value="C:endomembrane system"/>
    <property type="evidence" value="ECO:0007669"/>
    <property type="project" value="TreeGrafter"/>
</dbReference>
<proteinExistence type="inferred from homology"/>
<reference evidence="9 10" key="1">
    <citation type="journal article" date="2018" name="Gigascience">
        <title>Genomes of trombidid mites reveal novel predicted allergens and laterally-transferred genes associated with secondary metabolism.</title>
        <authorList>
            <person name="Dong X."/>
            <person name="Chaisiri K."/>
            <person name="Xia D."/>
            <person name="Armstrong S.D."/>
            <person name="Fang Y."/>
            <person name="Donnelly M.J."/>
            <person name="Kadowaki T."/>
            <person name="McGarry J.W."/>
            <person name="Darby A.C."/>
            <person name="Makepeace B.L."/>
        </authorList>
    </citation>
    <scope>NUCLEOTIDE SEQUENCE [LARGE SCALE GENOMIC DNA]</scope>
    <source>
        <strain evidence="9">UoL-UT</strain>
    </source>
</reference>
<feature type="domain" description="GH18" evidence="8">
    <location>
        <begin position="181"/>
        <end position="275"/>
    </location>
</feature>
<dbReference type="FunFam" id="3.10.50.10:FF:000002">
    <property type="entry name" value="Chitinase domain-containing protein 1"/>
    <property type="match status" value="1"/>
</dbReference>
<dbReference type="OrthoDB" id="10254444at2759"/>
<evidence type="ECO:0000256" key="2">
    <source>
        <dbReference type="ARBA" id="ARBA00004613"/>
    </source>
</evidence>
<dbReference type="GO" id="GO:0005975">
    <property type="term" value="P:carbohydrate metabolic process"/>
    <property type="evidence" value="ECO:0007669"/>
    <property type="project" value="InterPro"/>
</dbReference>
<keyword evidence="5" id="KW-0732">Signal</keyword>
<evidence type="ECO:0000256" key="7">
    <source>
        <dbReference type="ARBA" id="ARBA00040976"/>
    </source>
</evidence>
<dbReference type="SUPFAM" id="SSF51445">
    <property type="entry name" value="(Trans)glycosidases"/>
    <property type="match status" value="1"/>
</dbReference>
<dbReference type="GO" id="GO:0005576">
    <property type="term" value="C:extracellular region"/>
    <property type="evidence" value="ECO:0007669"/>
    <property type="project" value="UniProtKB-SubCell"/>
</dbReference>
<accession>A0A443SN94</accession>
<evidence type="ECO:0000256" key="3">
    <source>
        <dbReference type="ARBA" id="ARBA00009336"/>
    </source>
</evidence>
<keyword evidence="4" id="KW-0964">Secreted</keyword>
<comment type="caution">
    <text evidence="9">The sequence shown here is derived from an EMBL/GenBank/DDBJ whole genome shotgun (WGS) entry which is preliminary data.</text>
</comment>
<dbReference type="PANTHER" id="PTHR46066">
    <property type="entry name" value="CHITINASE DOMAIN-CONTAINING PROTEIN 1 FAMILY MEMBER"/>
    <property type="match status" value="1"/>
</dbReference>
<evidence type="ECO:0000313" key="10">
    <source>
        <dbReference type="Proteomes" id="UP000288716"/>
    </source>
</evidence>
<dbReference type="AlphaFoldDB" id="A0A443SN94"/>
<keyword evidence="10" id="KW-1185">Reference proteome</keyword>
<dbReference type="Pfam" id="PF00704">
    <property type="entry name" value="Glyco_hydro_18"/>
    <property type="match status" value="1"/>
</dbReference>
<dbReference type="PANTHER" id="PTHR46066:SF2">
    <property type="entry name" value="CHITINASE DOMAIN-CONTAINING PROTEIN 1"/>
    <property type="match status" value="1"/>
</dbReference>
<dbReference type="Gene3D" id="3.20.20.80">
    <property type="entry name" value="Glycosidases"/>
    <property type="match status" value="2"/>
</dbReference>
<keyword evidence="6" id="KW-0458">Lysosome</keyword>
<dbReference type="GO" id="GO:0070492">
    <property type="term" value="F:oligosaccharide binding"/>
    <property type="evidence" value="ECO:0007669"/>
    <property type="project" value="TreeGrafter"/>
</dbReference>
<organism evidence="9 10">
    <name type="scientific">Leptotrombidium deliense</name>
    <dbReference type="NCBI Taxonomy" id="299467"/>
    <lineage>
        <taxon>Eukaryota</taxon>
        <taxon>Metazoa</taxon>
        <taxon>Ecdysozoa</taxon>
        <taxon>Arthropoda</taxon>
        <taxon>Chelicerata</taxon>
        <taxon>Arachnida</taxon>
        <taxon>Acari</taxon>
        <taxon>Acariformes</taxon>
        <taxon>Trombidiformes</taxon>
        <taxon>Prostigmata</taxon>
        <taxon>Anystina</taxon>
        <taxon>Parasitengona</taxon>
        <taxon>Trombiculoidea</taxon>
        <taxon>Trombiculidae</taxon>
        <taxon>Leptotrombidium</taxon>
    </lineage>
</organism>
<comment type="similarity">
    <text evidence="3">Belongs to the glycosyl hydrolase 18 family.</text>
</comment>
<evidence type="ECO:0000256" key="5">
    <source>
        <dbReference type="ARBA" id="ARBA00022729"/>
    </source>
</evidence>
<dbReference type="InterPro" id="IPR017853">
    <property type="entry name" value="GH"/>
</dbReference>
<sequence>MSCGTRIRLLFKNCFTQNVVVLFAFLSLLNAVEGTLSKSNRSPSKSKIEFNPPTNVSLEERNLIVNKPKIKDVLREHKAYTLTETDSRNFNGTVLGYVTPWNSHGYEIAKIFAAKFTHISPVWLQLKLNDDEESTRLEGKHDIDVEWMNAVRQKNPDIKIVPRYYGFDGFVLEIWSAFAAQQKGGRVGLFIREDAERLAPYVKAFSVMTYDYSNSQRPGPNSPIKWIRECIRLLAPKQASPIRKKLLMGLNFYGYEYTPTGGNALTGEQYITILEKHKPKLMWDDASAEHHFEYK</sequence>
<gene>
    <name evidence="9" type="ORF">B4U80_08523</name>
</gene>
<dbReference type="InterPro" id="IPR001223">
    <property type="entry name" value="Glyco_hydro18_cat"/>
</dbReference>
<evidence type="ECO:0000259" key="8">
    <source>
        <dbReference type="Pfam" id="PF00704"/>
    </source>
</evidence>
<dbReference type="GO" id="GO:0005764">
    <property type="term" value="C:lysosome"/>
    <property type="evidence" value="ECO:0007669"/>
    <property type="project" value="UniProtKB-SubCell"/>
</dbReference>
<name>A0A443SN94_9ACAR</name>
<evidence type="ECO:0000313" key="9">
    <source>
        <dbReference type="EMBL" id="RWS28997.1"/>
    </source>
</evidence>
<evidence type="ECO:0000256" key="6">
    <source>
        <dbReference type="ARBA" id="ARBA00023228"/>
    </source>
</evidence>
<evidence type="ECO:0000256" key="1">
    <source>
        <dbReference type="ARBA" id="ARBA00004371"/>
    </source>
</evidence>
<dbReference type="STRING" id="299467.A0A443SN94"/>
<comment type="subcellular location">
    <subcellularLocation>
        <location evidence="1">Lysosome</location>
    </subcellularLocation>
    <subcellularLocation>
        <location evidence="2">Secreted</location>
    </subcellularLocation>
</comment>
<protein>
    <recommendedName>
        <fullName evidence="7">Chitinase domain-containing protein 1</fullName>
    </recommendedName>
</protein>
<evidence type="ECO:0000256" key="4">
    <source>
        <dbReference type="ARBA" id="ARBA00022525"/>
    </source>
</evidence>
<dbReference type="Proteomes" id="UP000288716">
    <property type="component" value="Unassembled WGS sequence"/>
</dbReference>